<protein>
    <submittedName>
        <fullName evidence="2">Phenylalanine--tRNA ligase subunit beta</fullName>
    </submittedName>
</protein>
<dbReference type="AlphaFoldDB" id="A0A938B4Y2"/>
<gene>
    <name evidence="2" type="ORF">FJZ47_15065</name>
</gene>
<dbReference type="SMART" id="SM00896">
    <property type="entry name" value="FDX-ACB"/>
    <property type="match status" value="1"/>
</dbReference>
<evidence type="ECO:0000259" key="1">
    <source>
        <dbReference type="PROSITE" id="PS51447"/>
    </source>
</evidence>
<dbReference type="InterPro" id="IPR036690">
    <property type="entry name" value="Fdx_antiC-bd_sf"/>
</dbReference>
<organism evidence="2 3">
    <name type="scientific">Tectimicrobiota bacterium</name>
    <dbReference type="NCBI Taxonomy" id="2528274"/>
    <lineage>
        <taxon>Bacteria</taxon>
        <taxon>Pseudomonadati</taxon>
        <taxon>Nitrospinota/Tectimicrobiota group</taxon>
        <taxon>Candidatus Tectimicrobiota</taxon>
    </lineage>
</organism>
<keyword evidence="2" id="KW-0436">Ligase</keyword>
<dbReference type="PROSITE" id="PS51447">
    <property type="entry name" value="FDX_ACB"/>
    <property type="match status" value="1"/>
</dbReference>
<name>A0A938B4Y2_UNCTE</name>
<dbReference type="InterPro" id="IPR005121">
    <property type="entry name" value="Fdx_antiC-bd"/>
</dbReference>
<evidence type="ECO:0000313" key="3">
    <source>
        <dbReference type="Proteomes" id="UP000712673"/>
    </source>
</evidence>
<sequence>IPAQRVEDTLRAAGGELLRQVELFDVYQGEQIPTGKKSLAYALTFQTEDRSLTEDEVLRVYQRIQQHAAAELGATLRQ</sequence>
<comment type="caution">
    <text evidence="2">The sequence shown here is derived from an EMBL/GenBank/DDBJ whole genome shotgun (WGS) entry which is preliminary data.</text>
</comment>
<feature type="non-terminal residue" evidence="2">
    <location>
        <position position="1"/>
    </location>
</feature>
<evidence type="ECO:0000313" key="2">
    <source>
        <dbReference type="EMBL" id="MBM3225105.1"/>
    </source>
</evidence>
<dbReference type="SUPFAM" id="SSF54991">
    <property type="entry name" value="Anticodon-binding domain of PheRS"/>
    <property type="match status" value="1"/>
</dbReference>
<dbReference type="GO" id="GO:0016874">
    <property type="term" value="F:ligase activity"/>
    <property type="evidence" value="ECO:0007669"/>
    <property type="project" value="UniProtKB-KW"/>
</dbReference>
<dbReference type="Gene3D" id="3.30.70.380">
    <property type="entry name" value="Ferrodoxin-fold anticodon-binding domain"/>
    <property type="match status" value="1"/>
</dbReference>
<feature type="domain" description="FDX-ACB" evidence="1">
    <location>
        <begin position="1"/>
        <end position="77"/>
    </location>
</feature>
<reference evidence="2" key="1">
    <citation type="submission" date="2019-03" db="EMBL/GenBank/DDBJ databases">
        <title>Lake Tanganyika Metagenome-Assembled Genomes (MAGs).</title>
        <authorList>
            <person name="Tran P."/>
        </authorList>
    </citation>
    <scope>NUCLEOTIDE SEQUENCE</scope>
    <source>
        <strain evidence="2">K_DeepCast_65m_m2_066</strain>
    </source>
</reference>
<dbReference type="Pfam" id="PF03147">
    <property type="entry name" value="FDX-ACB"/>
    <property type="match status" value="1"/>
</dbReference>
<dbReference type="EMBL" id="VGLS01000482">
    <property type="protein sequence ID" value="MBM3225105.1"/>
    <property type="molecule type" value="Genomic_DNA"/>
</dbReference>
<dbReference type="Proteomes" id="UP000712673">
    <property type="component" value="Unassembled WGS sequence"/>
</dbReference>
<proteinExistence type="predicted"/>
<accession>A0A938B4Y2</accession>